<name>A0ACB8RZY1_9AGAM</name>
<organism evidence="1 2">
    <name type="scientific">Auriscalpium vulgare</name>
    <dbReference type="NCBI Taxonomy" id="40419"/>
    <lineage>
        <taxon>Eukaryota</taxon>
        <taxon>Fungi</taxon>
        <taxon>Dikarya</taxon>
        <taxon>Basidiomycota</taxon>
        <taxon>Agaricomycotina</taxon>
        <taxon>Agaricomycetes</taxon>
        <taxon>Russulales</taxon>
        <taxon>Auriscalpiaceae</taxon>
        <taxon>Auriscalpium</taxon>
    </lineage>
</organism>
<comment type="caution">
    <text evidence="1">The sequence shown here is derived from an EMBL/GenBank/DDBJ whole genome shotgun (WGS) entry which is preliminary data.</text>
</comment>
<gene>
    <name evidence="1" type="ORF">FA95DRAFT_1570991</name>
</gene>
<reference evidence="1" key="2">
    <citation type="journal article" date="2022" name="New Phytol.">
        <title>Evolutionary transition to the ectomycorrhizal habit in the genomes of a hyperdiverse lineage of mushroom-forming fungi.</title>
        <authorList>
            <person name="Looney B."/>
            <person name="Miyauchi S."/>
            <person name="Morin E."/>
            <person name="Drula E."/>
            <person name="Courty P.E."/>
            <person name="Kohler A."/>
            <person name="Kuo A."/>
            <person name="LaButti K."/>
            <person name="Pangilinan J."/>
            <person name="Lipzen A."/>
            <person name="Riley R."/>
            <person name="Andreopoulos W."/>
            <person name="He G."/>
            <person name="Johnson J."/>
            <person name="Nolan M."/>
            <person name="Tritt A."/>
            <person name="Barry K.W."/>
            <person name="Grigoriev I.V."/>
            <person name="Nagy L.G."/>
            <person name="Hibbett D."/>
            <person name="Henrissat B."/>
            <person name="Matheny P.B."/>
            <person name="Labbe J."/>
            <person name="Martin F.M."/>
        </authorList>
    </citation>
    <scope>NUCLEOTIDE SEQUENCE</scope>
    <source>
        <strain evidence="1">FP105234-sp</strain>
    </source>
</reference>
<proteinExistence type="predicted"/>
<accession>A0ACB8RZY1</accession>
<evidence type="ECO:0000313" key="2">
    <source>
        <dbReference type="Proteomes" id="UP000814033"/>
    </source>
</evidence>
<dbReference type="EMBL" id="MU275869">
    <property type="protein sequence ID" value="KAI0049738.1"/>
    <property type="molecule type" value="Genomic_DNA"/>
</dbReference>
<protein>
    <submittedName>
        <fullName evidence="1">6-phosphofructokinase</fullName>
    </submittedName>
</protein>
<sequence>MKIAVLTSGGDSAGMNAVVRAVVKAGILKGCETWIVREGYEGLVRGNADAEPTETPSLKPAVDVKVREPSFIQNLRFGDGELLRDGTGDHTGGRTLKGRYIIRVGWDDVRGWFAECECALSRPVQGGTLIGTARSAAFRTQEGRLKAAYNLIKEGIDALAVCGGDGSLTGADVFRAEWPQLLQTLHANGQITDEQLQKHGHLRIVGLVGSIDNDMSMTDLTIGAPTALHRICEAIDNIHSTANSHSRAFVLEVMGRHCGWLALLAGVSSGADFVFIPERPPQADPWEDMMCDAIKRHREIGKRKTIVIVAEGAHDSQLKPIQASYVKDVLADRLGLDTRVTTLGHIQRGGRPCAWDRILPTLQGLEAVDALLEATPDKPSYMIGMRENRVTRVPLMEAVAMTQSVTAAIKAKDFEKAMSLRDPEFQESLKGFFATSTLETEMLLPPAKRIRVAIMHMGAPAGGMNAATRAAVRYCLRQGHTPLAISNGFRGLLDDNIYELSWLGVDNWMVRGGSELGTNRQLPDVDLGAVAAKFQEYGIQALLVIGGFEAFNSLVILEEGRKYYPAFHIPMVHIPATISNNVPMTELSLGTDTSMNALVDACDAIKQSASASRNRVFVVETQGGMCGYIAVMGALAVGASIVYTPEAGIDLNMLRADVKFLKARYGLDVKGKSEGRIVIRSEKSSSIYTTDVITQVYKEEGGALFDARGASLGHTLQGGVPSPLDRAAAVRFSLKSMAFIEQQHEILMKQPAKTRTAAPDSAAVITIQSSSIQWVPVKEMVAHADMKLRRGKHTWWQDMKGLVETLVARTQPHLPSVSASTIPAVKFQEIIREGQSTIVARMKVPTPSGHAFILRRLDTGAISLTTMFRAAFPTASEESEREEAAWVKANYDLSGTNKAGKARFAGTWVGPGVAQEIADAYSLTPILEPLTSAEPDPNMEYRKSSRAQQQTPDKPASAVKQLPTPSPSMTTPNPPKRSRREASPAPRVGSTSPAKPPSTASALPIRRSARTASPAPTSLPKLIATPIKPVSPKITRSQKRRVEVATPAGSDETAVDDEIAEIQGPDMSADIAEQKEMIAAFKAQREAALNEHESEDVGMSTDGEQDKKRDREEEDAPLQFDFKEPGAETTLERQIATNRRIRFPEMTTQRKSLAWGVALFAAAAGAVTYLPNPWF</sequence>
<evidence type="ECO:0000313" key="1">
    <source>
        <dbReference type="EMBL" id="KAI0049738.1"/>
    </source>
</evidence>
<reference evidence="1" key="1">
    <citation type="submission" date="2021-02" db="EMBL/GenBank/DDBJ databases">
        <authorList>
            <consortium name="DOE Joint Genome Institute"/>
            <person name="Ahrendt S."/>
            <person name="Looney B.P."/>
            <person name="Miyauchi S."/>
            <person name="Morin E."/>
            <person name="Drula E."/>
            <person name="Courty P.E."/>
            <person name="Chicoki N."/>
            <person name="Fauchery L."/>
            <person name="Kohler A."/>
            <person name="Kuo A."/>
            <person name="Labutti K."/>
            <person name="Pangilinan J."/>
            <person name="Lipzen A."/>
            <person name="Riley R."/>
            <person name="Andreopoulos W."/>
            <person name="He G."/>
            <person name="Johnson J."/>
            <person name="Barry K.W."/>
            <person name="Grigoriev I.V."/>
            <person name="Nagy L."/>
            <person name="Hibbett D."/>
            <person name="Henrissat B."/>
            <person name="Matheny P.B."/>
            <person name="Labbe J."/>
            <person name="Martin F."/>
        </authorList>
    </citation>
    <scope>NUCLEOTIDE SEQUENCE</scope>
    <source>
        <strain evidence="1">FP105234-sp</strain>
    </source>
</reference>
<dbReference type="Proteomes" id="UP000814033">
    <property type="component" value="Unassembled WGS sequence"/>
</dbReference>
<keyword evidence="2" id="KW-1185">Reference proteome</keyword>